<evidence type="ECO:0000256" key="3">
    <source>
        <dbReference type="ARBA" id="ARBA00022729"/>
    </source>
</evidence>
<protein>
    <recommendedName>
        <fullName evidence="10">Leucine-rich repeat-containing N-terminal plant-type domain-containing protein</fullName>
    </recommendedName>
</protein>
<gene>
    <name evidence="8" type="ORF">Tsubulata_040460</name>
</gene>
<evidence type="ECO:0000256" key="2">
    <source>
        <dbReference type="ARBA" id="ARBA00022692"/>
    </source>
</evidence>
<evidence type="ECO:0000256" key="1">
    <source>
        <dbReference type="ARBA" id="ARBA00004479"/>
    </source>
</evidence>
<evidence type="ECO:0000256" key="6">
    <source>
        <dbReference type="ARBA" id="ARBA00023170"/>
    </source>
</evidence>
<proteinExistence type="predicted"/>
<name>A0A9Q0G174_9ROSI</name>
<evidence type="ECO:0000256" key="7">
    <source>
        <dbReference type="ARBA" id="ARBA00023180"/>
    </source>
</evidence>
<evidence type="ECO:0000256" key="4">
    <source>
        <dbReference type="ARBA" id="ARBA00022989"/>
    </source>
</evidence>
<sequence>MCHDHEKSALLQFKDSFIIDRIASAEDPAAYPKSEGWKCDGITGHVISLDLSSSCLSGSINSSSPLFQLPHLRSLNLAENDFNSSSIPSVLGHLLPNLTHLNLSYSRFSGPIPSSISNLSKLSSLDLSHNYGSLELRNPDFKTILRNLGNLQVLHLDLVDISLSELKNLEVFDLRYNKLSGPVEFHELQGMAVRSLSELKNLEVLDLRYNKLSSPVEFHELQKLYYLHLSGNF</sequence>
<accession>A0A9Q0G174</accession>
<comment type="caution">
    <text evidence="8">The sequence shown here is derived from an EMBL/GenBank/DDBJ whole genome shotgun (WGS) entry which is preliminary data.</text>
</comment>
<dbReference type="PROSITE" id="PS51450">
    <property type="entry name" value="LRR"/>
    <property type="match status" value="1"/>
</dbReference>
<dbReference type="Pfam" id="PF13855">
    <property type="entry name" value="LRR_8"/>
    <property type="match status" value="2"/>
</dbReference>
<dbReference type="Gene3D" id="3.80.10.10">
    <property type="entry name" value="Ribonuclease Inhibitor"/>
    <property type="match status" value="3"/>
</dbReference>
<keyword evidence="7" id="KW-0325">Glycoprotein</keyword>
<dbReference type="InterPro" id="IPR046956">
    <property type="entry name" value="RLP23-like"/>
</dbReference>
<dbReference type="EMBL" id="JAKUCV010002803">
    <property type="protein sequence ID" value="KAJ4841347.1"/>
    <property type="molecule type" value="Genomic_DNA"/>
</dbReference>
<evidence type="ECO:0000313" key="8">
    <source>
        <dbReference type="EMBL" id="KAJ4841347.1"/>
    </source>
</evidence>
<dbReference type="PANTHER" id="PTHR48061">
    <property type="entry name" value="LEUCINE-RICH REPEAT RECEPTOR PROTEIN KINASE EMS1-LIKE-RELATED"/>
    <property type="match status" value="1"/>
</dbReference>
<keyword evidence="2" id="KW-0812">Transmembrane</keyword>
<dbReference type="AlphaFoldDB" id="A0A9Q0G174"/>
<evidence type="ECO:0008006" key="10">
    <source>
        <dbReference type="Google" id="ProtNLM"/>
    </source>
</evidence>
<keyword evidence="6" id="KW-0675">Receptor</keyword>
<evidence type="ECO:0000256" key="5">
    <source>
        <dbReference type="ARBA" id="ARBA00023136"/>
    </source>
</evidence>
<dbReference type="Proteomes" id="UP001141552">
    <property type="component" value="Unassembled WGS sequence"/>
</dbReference>
<evidence type="ECO:0000313" key="9">
    <source>
        <dbReference type="Proteomes" id="UP001141552"/>
    </source>
</evidence>
<dbReference type="OrthoDB" id="676979at2759"/>
<reference evidence="8" key="2">
    <citation type="journal article" date="2023" name="Plants (Basel)">
        <title>Annotation of the Turnera subulata (Passifloraceae) Draft Genome Reveals the S-Locus Evolved after the Divergence of Turneroideae from Passifloroideae in a Stepwise Manner.</title>
        <authorList>
            <person name="Henning P.M."/>
            <person name="Roalson E.H."/>
            <person name="Mir W."/>
            <person name="McCubbin A.G."/>
            <person name="Shore J.S."/>
        </authorList>
    </citation>
    <scope>NUCLEOTIDE SEQUENCE</scope>
    <source>
        <strain evidence="8">F60SS</strain>
    </source>
</reference>
<keyword evidence="5" id="KW-0472">Membrane</keyword>
<dbReference type="SUPFAM" id="SSF52058">
    <property type="entry name" value="L domain-like"/>
    <property type="match status" value="1"/>
</dbReference>
<reference evidence="8" key="1">
    <citation type="submission" date="2022-02" db="EMBL/GenBank/DDBJ databases">
        <authorList>
            <person name="Henning P.M."/>
            <person name="McCubbin A.G."/>
            <person name="Shore J.S."/>
        </authorList>
    </citation>
    <scope>NUCLEOTIDE SEQUENCE</scope>
    <source>
        <strain evidence="8">F60SS</strain>
        <tissue evidence="8">Leaves</tissue>
    </source>
</reference>
<keyword evidence="4" id="KW-1133">Transmembrane helix</keyword>
<dbReference type="GO" id="GO:0016020">
    <property type="term" value="C:membrane"/>
    <property type="evidence" value="ECO:0007669"/>
    <property type="project" value="UniProtKB-SubCell"/>
</dbReference>
<dbReference type="PANTHER" id="PTHR48061:SF12">
    <property type="entry name" value="DISEASE RESISTANCE LIKE PROTEIN"/>
    <property type="match status" value="1"/>
</dbReference>
<organism evidence="8 9">
    <name type="scientific">Turnera subulata</name>
    <dbReference type="NCBI Taxonomy" id="218843"/>
    <lineage>
        <taxon>Eukaryota</taxon>
        <taxon>Viridiplantae</taxon>
        <taxon>Streptophyta</taxon>
        <taxon>Embryophyta</taxon>
        <taxon>Tracheophyta</taxon>
        <taxon>Spermatophyta</taxon>
        <taxon>Magnoliopsida</taxon>
        <taxon>eudicotyledons</taxon>
        <taxon>Gunneridae</taxon>
        <taxon>Pentapetalae</taxon>
        <taxon>rosids</taxon>
        <taxon>fabids</taxon>
        <taxon>Malpighiales</taxon>
        <taxon>Passifloraceae</taxon>
        <taxon>Turnera</taxon>
    </lineage>
</organism>
<feature type="non-terminal residue" evidence="8">
    <location>
        <position position="1"/>
    </location>
</feature>
<dbReference type="InterPro" id="IPR032675">
    <property type="entry name" value="LRR_dom_sf"/>
</dbReference>
<keyword evidence="3" id="KW-0732">Signal</keyword>
<dbReference type="InterPro" id="IPR001611">
    <property type="entry name" value="Leu-rich_rpt"/>
</dbReference>
<comment type="subcellular location">
    <subcellularLocation>
        <location evidence="1">Membrane</location>
        <topology evidence="1">Single-pass type I membrane protein</topology>
    </subcellularLocation>
</comment>
<keyword evidence="9" id="KW-1185">Reference proteome</keyword>